<dbReference type="InterPro" id="IPR003734">
    <property type="entry name" value="DUF155"/>
</dbReference>
<feature type="compositionally biased region" description="Polar residues" evidence="2">
    <location>
        <begin position="46"/>
        <end position="73"/>
    </location>
</feature>
<dbReference type="Proteomes" id="UP000501346">
    <property type="component" value="Chromosome SeIV-SeII"/>
</dbReference>
<dbReference type="InterPro" id="IPR051624">
    <property type="entry name" value="RMD1/Sad1-interacting"/>
</dbReference>
<dbReference type="PANTHER" id="PTHR16255:SF15">
    <property type="entry name" value="SPORULATION PROTEIN RMD1"/>
    <property type="match status" value="1"/>
</dbReference>
<name>A0A6C1E4I0_SACPS</name>
<evidence type="ECO:0000256" key="2">
    <source>
        <dbReference type="SAM" id="MobiDB-lite"/>
    </source>
</evidence>
<dbReference type="OrthoDB" id="18302at2759"/>
<dbReference type="Pfam" id="PF02582">
    <property type="entry name" value="DUF155"/>
    <property type="match status" value="1"/>
</dbReference>
<dbReference type="EMBL" id="CP049001">
    <property type="protein sequence ID" value="QID84202.1"/>
    <property type="molecule type" value="Genomic_DNA"/>
</dbReference>
<evidence type="ECO:0000313" key="5">
    <source>
        <dbReference type="EMBL" id="QID84202.1"/>
    </source>
</evidence>
<feature type="region of interest" description="Disordered" evidence="2">
    <location>
        <begin position="1"/>
        <end position="73"/>
    </location>
</feature>
<evidence type="ECO:0000259" key="4">
    <source>
        <dbReference type="Pfam" id="PF02582"/>
    </source>
</evidence>
<protein>
    <submittedName>
        <fullName evidence="5">Sporulation protein rmd1</fullName>
    </submittedName>
</protein>
<reference evidence="5 6" key="1">
    <citation type="journal article" date="2019" name="BMC Genomics">
        <title>Chromosome level assembly and comparative genome analysis confirm lager-brewing yeasts originated from a single hybridization.</title>
        <authorList>
            <person name="Salazar A.N."/>
            <person name="Gorter de Vries A.R."/>
            <person name="van den Broek M."/>
            <person name="Brouwers N."/>
            <person name="de la Torre Cortes P."/>
            <person name="Kuijpers N.G.A."/>
            <person name="Daran J.G."/>
            <person name="Abeel T."/>
        </authorList>
    </citation>
    <scope>NUCLEOTIDE SEQUENCE [LARGE SCALE GENOMIC DNA]</scope>
    <source>
        <strain evidence="5 6">CBS 1483</strain>
    </source>
</reference>
<sequence>MVDSNNYQPERQALLDNDQHLSNNSKLSSNPKKYVPTPQDTRKSRASYTGSAMINPISKQSRTGAGAQRTSRTAQKLKLLPEEPFQRDDEGLTDLKNQEVYSQVNRIKDKPARRDAEKLGKAHRHLLPRSTAYCTSSSYNMKELIRWLKDSRKIHHTHPKLFDECLYTPFIYNDWRGDKRFEHEDVIRLDDEGGEIIVSDKHPDLFIFEYGVVVMWGFTEREEKAFLNDIEKFEKEKLAEEDIQVEEFNYYVTKSYQPRIYNDFITLRDGSNYMVKLSISHAIAQSVKISLFEELVDNTIEDTQDIPQEIAYSGKVSMSKEDIMKSIGELFILRININLHGSVLDSPEIMWSEPQLEPIYQATRGYLEINQRVSLLNQRLEVISDLLQMLKEQLGHSHEEYLEFIVILLVGVEVLISVINIVVDMFASQR</sequence>
<accession>A0A6C1E4I0</accession>
<keyword evidence="3" id="KW-1133">Transmembrane helix</keyword>
<keyword evidence="3" id="KW-0812">Transmembrane</keyword>
<comment type="similarity">
    <text evidence="1">Belongs to the RMD1/sif2 family.</text>
</comment>
<proteinExistence type="inferred from homology"/>
<evidence type="ECO:0000256" key="1">
    <source>
        <dbReference type="ARBA" id="ARBA00008306"/>
    </source>
</evidence>
<keyword evidence="6" id="KW-1185">Reference proteome</keyword>
<organism evidence="5 6">
    <name type="scientific">Saccharomyces pastorianus</name>
    <name type="common">Lager yeast</name>
    <name type="synonym">Saccharomyces cerevisiae x Saccharomyces eubayanus</name>
    <dbReference type="NCBI Taxonomy" id="27292"/>
    <lineage>
        <taxon>Eukaryota</taxon>
        <taxon>Fungi</taxon>
        <taxon>Dikarya</taxon>
        <taxon>Ascomycota</taxon>
        <taxon>Saccharomycotina</taxon>
        <taxon>Saccharomycetes</taxon>
        <taxon>Saccharomycetales</taxon>
        <taxon>Saccharomycetaceae</taxon>
        <taxon>Saccharomyces</taxon>
    </lineage>
</organism>
<dbReference type="AlphaFoldDB" id="A0A6C1E4I0"/>
<evidence type="ECO:0000256" key="3">
    <source>
        <dbReference type="SAM" id="Phobius"/>
    </source>
</evidence>
<feature type="compositionally biased region" description="Low complexity" evidence="2">
    <location>
        <begin position="21"/>
        <end position="33"/>
    </location>
</feature>
<evidence type="ECO:0000313" key="6">
    <source>
        <dbReference type="Proteomes" id="UP000501346"/>
    </source>
</evidence>
<feature type="transmembrane region" description="Helical" evidence="3">
    <location>
        <begin position="401"/>
        <end position="423"/>
    </location>
</feature>
<keyword evidence="3" id="KW-0472">Membrane</keyword>
<gene>
    <name evidence="5" type="primary">RMD1_2</name>
    <name evidence="5" type="ORF">GRS66_006697</name>
</gene>
<dbReference type="GO" id="GO:0005739">
    <property type="term" value="C:mitochondrion"/>
    <property type="evidence" value="ECO:0007669"/>
    <property type="project" value="UniProtKB-ARBA"/>
</dbReference>
<feature type="domain" description="DUF155" evidence="4">
    <location>
        <begin position="205"/>
        <end position="377"/>
    </location>
</feature>
<dbReference type="PANTHER" id="PTHR16255">
    <property type="entry name" value="REQUIRED FOR MEIOTIC NUCLEAR DIVISION PROTEIN 1 HOMOLOG"/>
    <property type="match status" value="1"/>
</dbReference>